<reference evidence="2" key="3">
    <citation type="submission" date="2010-08" db="EMBL/GenBank/DDBJ databases">
        <authorList>
            <person name="Durkin A.S."/>
            <person name="Nelson K.E."/>
            <person name="Morrison M."/>
            <person name="Forsberg C.W."/>
            <person name="Wilson D.B."/>
            <person name="Russell J.B."/>
            <person name="Cann I.K.O."/>
            <person name="Mackie R.I."/>
            <person name="White B.A."/>
        </authorList>
    </citation>
    <scope>NUCLEOTIDE SEQUENCE</scope>
    <source>
        <strain evidence="2">S85</strain>
    </source>
</reference>
<dbReference type="EMBL" id="CP001792">
    <property type="protein sequence ID" value="ACX76575.1"/>
    <property type="molecule type" value="Genomic_DNA"/>
</dbReference>
<dbReference type="OrthoDB" id="9815688at2"/>
<reference evidence="1 4" key="1">
    <citation type="submission" date="2009-10" db="EMBL/GenBank/DDBJ databases">
        <title>Complete sequence of Fibrobacter succinogenes subsp. succinogenes S85.</title>
        <authorList>
            <consortium name="US DOE Joint Genome Institute"/>
            <person name="Lucas S."/>
            <person name="Copeland A."/>
            <person name="Lapidus A."/>
            <person name="Glavina del Rio T."/>
            <person name="Tice H."/>
            <person name="Bruce D."/>
            <person name="Goodwin L."/>
            <person name="Pitluck S."/>
            <person name="Chertkov O."/>
            <person name="Detter J.C."/>
            <person name="Han C."/>
            <person name="Tapia R."/>
            <person name="Larimer F."/>
            <person name="Land M."/>
            <person name="Hauser L."/>
            <person name="Kyrpides N."/>
            <person name="Mikhailova N."/>
            <person name="Weimer P.J."/>
            <person name="Stevenson D.M."/>
            <person name="Boyum J."/>
            <person name="Brumm P.I."/>
            <person name="Mead D."/>
        </authorList>
    </citation>
    <scope>NUCLEOTIDE SEQUENCE [LARGE SCALE GENOMIC DNA]</scope>
    <source>
        <strain evidence="4">ATCC 19169 / S85</strain>
        <strain evidence="1">S85</strain>
    </source>
</reference>
<proteinExistence type="predicted"/>
<evidence type="ECO:0000313" key="3">
    <source>
        <dbReference type="Proteomes" id="UP000000517"/>
    </source>
</evidence>
<protein>
    <submittedName>
        <fullName evidence="2">Putative lipoprotein</fullName>
    </submittedName>
</protein>
<keyword evidence="4" id="KW-1185">Reference proteome</keyword>
<dbReference type="STRING" id="59374.FSU_0260"/>
<evidence type="ECO:0000313" key="4">
    <source>
        <dbReference type="Proteomes" id="UP000001497"/>
    </source>
</evidence>
<name>C9RPP3_FIBSS</name>
<dbReference type="PROSITE" id="PS51257">
    <property type="entry name" value="PROKAR_LIPOPROTEIN"/>
    <property type="match status" value="1"/>
</dbReference>
<evidence type="ECO:0000313" key="1">
    <source>
        <dbReference type="EMBL" id="ACX76575.1"/>
    </source>
</evidence>
<gene>
    <name evidence="1" type="ordered locus">Fisuc_2995</name>
    <name evidence="2" type="ordered locus">FSU_0260</name>
</gene>
<dbReference type="Proteomes" id="UP000000517">
    <property type="component" value="Chromosome"/>
</dbReference>
<dbReference type="KEGG" id="fsu:Fisuc_2995"/>
<dbReference type="Proteomes" id="UP000001497">
    <property type="component" value="Chromosome"/>
</dbReference>
<organism evidence="2 3">
    <name type="scientific">Fibrobacter succinogenes (strain ATCC 19169 / S85)</name>
    <dbReference type="NCBI Taxonomy" id="59374"/>
    <lineage>
        <taxon>Bacteria</taxon>
        <taxon>Pseudomonadati</taxon>
        <taxon>Fibrobacterota</taxon>
        <taxon>Fibrobacteria</taxon>
        <taxon>Fibrobacterales</taxon>
        <taxon>Fibrobacteraceae</taxon>
        <taxon>Fibrobacter</taxon>
    </lineage>
</organism>
<accession>C9RPP3</accession>
<dbReference type="KEGG" id="fsc:FSU_0260"/>
<reference evidence="3" key="2">
    <citation type="submission" date="2010-08" db="EMBL/GenBank/DDBJ databases">
        <title>Complete sequence of Fibrobacter succinogenes subsp. succinogenes S85.</title>
        <authorList>
            <person name="Durkin A.S."/>
            <person name="Nelson K.E."/>
            <person name="Morrison M."/>
            <person name="Forsberg C.W."/>
            <person name="Wilson D.B."/>
            <person name="Russell J.B."/>
            <person name="Cann I.K.O."/>
            <person name="Mackie R.I."/>
            <person name="White B.A."/>
        </authorList>
    </citation>
    <scope>NUCLEOTIDE SEQUENCE [LARGE SCALE GENOMIC DNA]</scope>
    <source>
        <strain evidence="3">ATCC 19169 / S85</strain>
    </source>
</reference>
<keyword evidence="2" id="KW-0449">Lipoprotein</keyword>
<dbReference type="HOGENOM" id="CLU_370382_0_0_0"/>
<dbReference type="EMBL" id="CP002158">
    <property type="protein sequence ID" value="ADL27325.1"/>
    <property type="molecule type" value="Genomic_DNA"/>
</dbReference>
<dbReference type="AlphaFoldDB" id="C9RPP3"/>
<dbReference type="RefSeq" id="WP_014545097.1">
    <property type="nucleotide sequence ID" value="NC_013410.1"/>
</dbReference>
<sequence>MIRYFLILCLGIFLTSCSDDNSAGSSIHYVEGNENVESRTLALQGKFSLNNKLIPVKIDIDVVDENLDSIATIKASLKKERNGTITFSSDYDDFASSIVRIKYTCAYNDSSSKLKMDFVEYINIDKNPRPTLNLPMALASERIKELVQEDGFYLARAKEKVLREIFELLDYNNKQIIDFEQDSSSKHLAGLNQHVNMISTVEKSDSAFYKNYKSLRSAVGSEKTWQDILSETEIADMAFAHDPDIIYADYWTKAFGLGSCDSTHFQDTTIISNKESVYNKKKFLCDYKNKTYYWRTFNDVEAVNGLCTYDRKDTVIQDSLVWTCDSAKTKWNVMSGEQALPYKNISCDKILEGTYINYNSNNFACVYENNKFIWKDSVSENYKWRNSLDVYLKNKVGLCDEDNSLGRSTIMDNKYYQCRDGIWTEVDKISYYLGYCNKSRTNDKAMHDSVGYFICNDKWTEIPIPQYYGDICTKGFVHYAKKYGDTYYICKDQPNYYWSVALKEELSIPIQNDYFCEEENNGEVFELDAVGYKCVYPIWQYAQDFEVKVSKAMERNKYSKDMCKKGPANSSIFWDKIDSTFYGCVDNYTEANYGWGKVFWNNYNNPLTKFKSPEEFAGGTYDSLKNYKVNGWTLTFSYGSSSLNGSIEYITLYLKKAISPKGDEYDIQEGNNVTVIRAAAGNKTVSFDSITNKSDSFDKYFTDWKNKIIESTQCPTPMLPEFKCVSNWDESDIEINFTNYNQNSYTTWNQAKSFCPEGTHIPSAEELSISNYAASFNNERFTAVQQKMNNGKKGSFSANYALVWTSTEKDSKTQYCLEYVKSNSNQVVASGIVECPKDLYPMAQAICISDRSKK</sequence>
<evidence type="ECO:0000313" key="2">
    <source>
        <dbReference type="EMBL" id="ADL27325.1"/>
    </source>
</evidence>